<keyword evidence="6" id="KW-0012">Acyltransferase</keyword>
<feature type="region of interest" description="Disordered" evidence="9">
    <location>
        <begin position="1"/>
        <end position="23"/>
    </location>
</feature>
<gene>
    <name evidence="10" type="ORF">SAMN05216266_107119</name>
</gene>
<comment type="catalytic activity">
    <reaction evidence="8">
        <text>an acyl-CoA + a 1,2-diacyl-sn-glycerol = a triacyl-sn-glycerol + CoA</text>
        <dbReference type="Rhea" id="RHEA:10868"/>
        <dbReference type="ChEBI" id="CHEBI:17815"/>
        <dbReference type="ChEBI" id="CHEBI:57287"/>
        <dbReference type="ChEBI" id="CHEBI:58342"/>
        <dbReference type="ChEBI" id="CHEBI:64615"/>
        <dbReference type="EC" id="2.3.1.20"/>
    </reaction>
</comment>
<organism evidence="10 11">
    <name type="scientific">Amycolatopsis marina</name>
    <dbReference type="NCBI Taxonomy" id="490629"/>
    <lineage>
        <taxon>Bacteria</taxon>
        <taxon>Bacillati</taxon>
        <taxon>Actinomycetota</taxon>
        <taxon>Actinomycetes</taxon>
        <taxon>Pseudonocardiales</taxon>
        <taxon>Pseudonocardiaceae</taxon>
        <taxon>Amycolatopsis</taxon>
    </lineage>
</organism>
<evidence type="ECO:0000256" key="9">
    <source>
        <dbReference type="SAM" id="MobiDB-lite"/>
    </source>
</evidence>
<dbReference type="EMBL" id="FOKG01000007">
    <property type="protein sequence ID" value="SFB26759.1"/>
    <property type="molecule type" value="Genomic_DNA"/>
</dbReference>
<dbReference type="Gene3D" id="3.40.50.1820">
    <property type="entry name" value="alpha/beta hydrolase"/>
    <property type="match status" value="1"/>
</dbReference>
<keyword evidence="11" id="KW-1185">Reference proteome</keyword>
<dbReference type="EC" id="2.3.1.122" evidence="3"/>
<sequence length="313" mass="33480">MDDPVDRSSTMAEREPARPGHSRRSLLISGASALGVAGFATGVTTGTLPFGAAMQRALGVASPSPVTRLGHTRIERLFSPARGRMVDLVTTLPARSPQHGLPMVVFLHGLRGSARGALPGGLLQQLIGDIARRGVPPFGFVAVDGGNTYWHEHHRGDNPMAMLLDELPGWLRERGLAGTNGAPFACAGTSMGGFGALLYARRRAERRSPPAAIATLSAALLTSWAEMSKRHAFRDRADWASMDPLRNIAVTRGIPTGIWCGTEDRFIEGNRRFITLARPEIGYLAPGGHNGAFFRAAVPSLVRFLGRWVPAPA</sequence>
<dbReference type="PROSITE" id="PS51318">
    <property type="entry name" value="TAT"/>
    <property type="match status" value="1"/>
</dbReference>
<dbReference type="EC" id="2.3.1.20" evidence="4"/>
<dbReference type="GO" id="GO:0050348">
    <property type="term" value="F:trehalose O-mycolyltransferase activity"/>
    <property type="evidence" value="ECO:0007669"/>
    <property type="project" value="UniProtKB-EC"/>
</dbReference>
<comment type="similarity">
    <text evidence="2">Belongs to the mycobacterial A85 antigen family.</text>
</comment>
<dbReference type="Pfam" id="PF00756">
    <property type="entry name" value="Esterase"/>
    <property type="match status" value="1"/>
</dbReference>
<evidence type="ECO:0000256" key="3">
    <source>
        <dbReference type="ARBA" id="ARBA00012820"/>
    </source>
</evidence>
<proteinExistence type="inferred from homology"/>
<evidence type="ECO:0000256" key="6">
    <source>
        <dbReference type="ARBA" id="ARBA00023315"/>
    </source>
</evidence>
<dbReference type="AlphaFoldDB" id="A0A1I0ZLT4"/>
<dbReference type="SUPFAM" id="SSF53474">
    <property type="entry name" value="alpha/beta-Hydrolases"/>
    <property type="match status" value="1"/>
</dbReference>
<dbReference type="PANTHER" id="PTHR48098:SF1">
    <property type="entry name" value="DIACYLGLYCEROL ACYLTRANSFERASE_MYCOLYLTRANSFERASE AG85A"/>
    <property type="match status" value="1"/>
</dbReference>
<dbReference type="InterPro" id="IPR050583">
    <property type="entry name" value="Mycobacterial_A85_antigen"/>
</dbReference>
<evidence type="ECO:0000313" key="11">
    <source>
        <dbReference type="Proteomes" id="UP000243799"/>
    </source>
</evidence>
<evidence type="ECO:0000256" key="4">
    <source>
        <dbReference type="ARBA" id="ARBA00013244"/>
    </source>
</evidence>
<comment type="catalytic activity">
    <reaction evidence="1">
        <text>2 alpha,alpha'-trehalose 6-mycolate = alpha,alpha'-trehalose 6,6'-bismycolate + alpha,alpha-trehalose</text>
        <dbReference type="Rhea" id="RHEA:23472"/>
        <dbReference type="ChEBI" id="CHEBI:16551"/>
        <dbReference type="ChEBI" id="CHEBI:18195"/>
        <dbReference type="ChEBI" id="CHEBI:18234"/>
        <dbReference type="EC" id="2.3.1.122"/>
    </reaction>
</comment>
<dbReference type="Proteomes" id="UP000243799">
    <property type="component" value="Unassembled WGS sequence"/>
</dbReference>
<reference evidence="11" key="1">
    <citation type="submission" date="2016-10" db="EMBL/GenBank/DDBJ databases">
        <authorList>
            <person name="Varghese N."/>
            <person name="Submissions S."/>
        </authorList>
    </citation>
    <scope>NUCLEOTIDE SEQUENCE [LARGE SCALE GENOMIC DNA]</scope>
    <source>
        <strain evidence="11">CGMCC 4.3568</strain>
    </source>
</reference>
<evidence type="ECO:0000313" key="10">
    <source>
        <dbReference type="EMBL" id="SFB26759.1"/>
    </source>
</evidence>
<evidence type="ECO:0000256" key="7">
    <source>
        <dbReference type="ARBA" id="ARBA00032572"/>
    </source>
</evidence>
<evidence type="ECO:0000256" key="2">
    <source>
        <dbReference type="ARBA" id="ARBA00005874"/>
    </source>
</evidence>
<dbReference type="InterPro" id="IPR006311">
    <property type="entry name" value="TAT_signal"/>
</dbReference>
<protein>
    <recommendedName>
        <fullName evidence="7">Acyl-CoA:diacylglycerol acyltransferase</fullName>
        <ecNumber evidence="3">2.3.1.122</ecNumber>
        <ecNumber evidence="4">2.3.1.20</ecNumber>
    </recommendedName>
</protein>
<name>A0A1I0ZLT4_9PSEU</name>
<evidence type="ECO:0000256" key="5">
    <source>
        <dbReference type="ARBA" id="ARBA00022679"/>
    </source>
</evidence>
<dbReference type="InterPro" id="IPR000801">
    <property type="entry name" value="Esterase-like"/>
</dbReference>
<dbReference type="STRING" id="490629.SAMN05216266_107119"/>
<feature type="compositionally biased region" description="Basic and acidic residues" evidence="9">
    <location>
        <begin position="1"/>
        <end position="18"/>
    </location>
</feature>
<dbReference type="GO" id="GO:0004144">
    <property type="term" value="F:diacylglycerol O-acyltransferase activity"/>
    <property type="evidence" value="ECO:0007669"/>
    <property type="project" value="UniProtKB-EC"/>
</dbReference>
<dbReference type="OrthoDB" id="3210113at2"/>
<keyword evidence="5" id="KW-0808">Transferase</keyword>
<accession>A0A1I0ZLT4</accession>
<dbReference type="RefSeq" id="WP_091673444.1">
    <property type="nucleotide sequence ID" value="NZ_FOKG01000007.1"/>
</dbReference>
<dbReference type="InterPro" id="IPR029058">
    <property type="entry name" value="AB_hydrolase_fold"/>
</dbReference>
<evidence type="ECO:0000256" key="1">
    <source>
        <dbReference type="ARBA" id="ARBA00000697"/>
    </source>
</evidence>
<evidence type="ECO:0000256" key="8">
    <source>
        <dbReference type="ARBA" id="ARBA00048109"/>
    </source>
</evidence>
<dbReference type="PANTHER" id="PTHR48098">
    <property type="entry name" value="ENTEROCHELIN ESTERASE-RELATED"/>
    <property type="match status" value="1"/>
</dbReference>